<dbReference type="PANTHER" id="PTHR40076:SF1">
    <property type="entry name" value="MEMBRANE PROTEIN"/>
    <property type="match status" value="1"/>
</dbReference>
<feature type="transmembrane region" description="Helical" evidence="1">
    <location>
        <begin position="98"/>
        <end position="125"/>
    </location>
</feature>
<evidence type="ECO:0000313" key="3">
    <source>
        <dbReference type="EMBL" id="RRD62204.1"/>
    </source>
</evidence>
<organism evidence="3 4">
    <name type="scientific">Tannerella forsythia</name>
    <name type="common">Bacteroides forsythus</name>
    <dbReference type="NCBI Taxonomy" id="28112"/>
    <lineage>
        <taxon>Bacteria</taxon>
        <taxon>Pseudomonadati</taxon>
        <taxon>Bacteroidota</taxon>
        <taxon>Bacteroidia</taxon>
        <taxon>Bacteroidales</taxon>
        <taxon>Tannerellaceae</taxon>
        <taxon>Tannerella</taxon>
    </lineage>
</organism>
<dbReference type="AlphaFoldDB" id="A0A3P1XTN4"/>
<comment type="caution">
    <text evidence="3">The sequence shown here is derived from an EMBL/GenBank/DDBJ whole genome shotgun (WGS) entry which is preliminary data.</text>
</comment>
<evidence type="ECO:0000259" key="2">
    <source>
        <dbReference type="Pfam" id="PF25231"/>
    </source>
</evidence>
<accession>A0A3P1XTN4</accession>
<dbReference type="RefSeq" id="WP_124751105.1">
    <property type="nucleotide sequence ID" value="NZ_RQYS01000015.1"/>
</dbReference>
<dbReference type="Proteomes" id="UP000278609">
    <property type="component" value="Unassembled WGS sequence"/>
</dbReference>
<dbReference type="OrthoDB" id="1100003at2"/>
<sequence>MDKPIIISDLFRKSWKSLWAQIWVLSGLLIGYAIISMLLQAFIPMPVKGTFSITAIVITLIGLLISLIFELGYVKNLFQTIDGEEPQFSAYGQMSRKIFVYFAARFIYGLIVCVGLLLLLVPGIYLAVRLQFYYMAIVEEDAGILDSLRRSWEITRDSTPKLLLLMLVQIGVILAGFALLLIGIFVALPLCGLMSCYAFRRLTVSTTS</sequence>
<dbReference type="InterPro" id="IPR057169">
    <property type="entry name" value="DUF7847"/>
</dbReference>
<feature type="transmembrane region" description="Helical" evidence="1">
    <location>
        <begin position="49"/>
        <end position="69"/>
    </location>
</feature>
<evidence type="ECO:0000256" key="1">
    <source>
        <dbReference type="SAM" id="Phobius"/>
    </source>
</evidence>
<evidence type="ECO:0000313" key="4">
    <source>
        <dbReference type="Proteomes" id="UP000278609"/>
    </source>
</evidence>
<keyword evidence="1" id="KW-0472">Membrane</keyword>
<dbReference type="InterPro" id="IPR010380">
    <property type="entry name" value="DUF975"/>
</dbReference>
<dbReference type="PANTHER" id="PTHR40076">
    <property type="entry name" value="MEMBRANE PROTEIN-RELATED"/>
    <property type="match status" value="1"/>
</dbReference>
<name>A0A3P1XTN4_TANFO</name>
<reference evidence="3 4" key="1">
    <citation type="submission" date="2018-11" db="EMBL/GenBank/DDBJ databases">
        <title>Genomes From Bacteria Associated with the Canine Oral Cavity: a Test Case for Automated Genome-Based Taxonomic Assignment.</title>
        <authorList>
            <person name="Coil D.A."/>
            <person name="Jospin G."/>
            <person name="Darling A.E."/>
            <person name="Wallis C."/>
            <person name="Davis I.J."/>
            <person name="Harris S."/>
            <person name="Eisen J.A."/>
            <person name="Holcombe L.J."/>
            <person name="O'Flynn C."/>
        </authorList>
    </citation>
    <scope>NUCLEOTIDE SEQUENCE [LARGE SCALE GENOMIC DNA]</scope>
    <source>
        <strain evidence="3 4">OH2617_COT-023</strain>
    </source>
</reference>
<keyword evidence="1" id="KW-1133">Transmembrane helix</keyword>
<proteinExistence type="predicted"/>
<dbReference type="Pfam" id="PF25231">
    <property type="entry name" value="DUF7847"/>
    <property type="match status" value="1"/>
</dbReference>
<gene>
    <name evidence="3" type="ORF">EII40_04615</name>
</gene>
<keyword evidence="1" id="KW-0812">Transmembrane</keyword>
<protein>
    <recommendedName>
        <fullName evidence="2">DUF7847 domain-containing protein</fullName>
    </recommendedName>
</protein>
<dbReference type="EMBL" id="RQYS01000015">
    <property type="protein sequence ID" value="RRD62204.1"/>
    <property type="molecule type" value="Genomic_DNA"/>
</dbReference>
<feature type="transmembrane region" description="Helical" evidence="1">
    <location>
        <begin position="20"/>
        <end position="43"/>
    </location>
</feature>
<feature type="transmembrane region" description="Helical" evidence="1">
    <location>
        <begin position="162"/>
        <end position="191"/>
    </location>
</feature>
<feature type="domain" description="DUF7847" evidence="2">
    <location>
        <begin position="108"/>
        <end position="189"/>
    </location>
</feature>